<organism evidence="2 3">
    <name type="scientific">Aminobacter anthyllidis</name>
    <dbReference type="NCBI Taxonomy" id="1035067"/>
    <lineage>
        <taxon>Bacteria</taxon>
        <taxon>Pseudomonadati</taxon>
        <taxon>Pseudomonadota</taxon>
        <taxon>Alphaproteobacteria</taxon>
        <taxon>Hyphomicrobiales</taxon>
        <taxon>Phyllobacteriaceae</taxon>
        <taxon>Aminobacter</taxon>
    </lineage>
</organism>
<dbReference type="EMBL" id="JAFLWW010000002">
    <property type="protein sequence ID" value="MBT1155723.1"/>
    <property type="molecule type" value="Genomic_DNA"/>
</dbReference>
<accession>A0A9X1A9F0</accession>
<dbReference type="RefSeq" id="WP_214388016.1">
    <property type="nucleotide sequence ID" value="NZ_JAFLWW010000002.1"/>
</dbReference>
<keyword evidence="1" id="KW-1133">Transmembrane helix</keyword>
<evidence type="ECO:0000256" key="1">
    <source>
        <dbReference type="SAM" id="Phobius"/>
    </source>
</evidence>
<dbReference type="AlphaFoldDB" id="A0A9X1A9F0"/>
<keyword evidence="1" id="KW-0812">Transmembrane</keyword>
<protein>
    <submittedName>
        <fullName evidence="2">Uncharacterized protein</fullName>
    </submittedName>
</protein>
<sequence length="79" mass="8347">MTALLLSFLTNPTMLAIMGGVVAALVAYIKGGIDAASKERAKREAEEAKARDIADDVQSDVGAMSADQVRAELAKRTRP</sequence>
<comment type="caution">
    <text evidence="2">The sequence shown here is derived from an EMBL/GenBank/DDBJ whole genome shotgun (WGS) entry which is preliminary data.</text>
</comment>
<proteinExistence type="predicted"/>
<reference evidence="2" key="1">
    <citation type="journal article" date="2021" name="Microorganisms">
        <title>Phylogenomic Reconstruction and Metabolic Potential of the Genus Aminobacter.</title>
        <authorList>
            <person name="Artuso I."/>
            <person name="Turrini P."/>
            <person name="Pirolo M."/>
            <person name="Lugli G.A."/>
            <person name="Ventura M."/>
            <person name="Visca P."/>
        </authorList>
    </citation>
    <scope>NUCLEOTIDE SEQUENCE</scope>
    <source>
        <strain evidence="2">LMG 26462</strain>
    </source>
</reference>
<gene>
    <name evidence="2" type="ORF">J1C56_08975</name>
</gene>
<keyword evidence="3" id="KW-1185">Reference proteome</keyword>
<feature type="transmembrane region" description="Helical" evidence="1">
    <location>
        <begin position="12"/>
        <end position="33"/>
    </location>
</feature>
<dbReference type="Proteomes" id="UP001138921">
    <property type="component" value="Unassembled WGS sequence"/>
</dbReference>
<reference evidence="2" key="2">
    <citation type="submission" date="2021-03" db="EMBL/GenBank/DDBJ databases">
        <authorList>
            <person name="Artuso I."/>
            <person name="Turrini P."/>
            <person name="Pirolo M."/>
            <person name="Lugli G.A."/>
            <person name="Ventura M."/>
            <person name="Visca P."/>
        </authorList>
    </citation>
    <scope>NUCLEOTIDE SEQUENCE</scope>
    <source>
        <strain evidence="2">LMG 26462</strain>
    </source>
</reference>
<keyword evidence="1" id="KW-0472">Membrane</keyword>
<evidence type="ECO:0000313" key="2">
    <source>
        <dbReference type="EMBL" id="MBT1155723.1"/>
    </source>
</evidence>
<name>A0A9X1A9F0_9HYPH</name>
<evidence type="ECO:0000313" key="3">
    <source>
        <dbReference type="Proteomes" id="UP001138921"/>
    </source>
</evidence>